<accession>A0AAD8FC08</accession>
<protein>
    <submittedName>
        <fullName evidence="1">Uncharacterized protein</fullName>
    </submittedName>
</protein>
<dbReference type="AlphaFoldDB" id="A0AAD8FC08"/>
<evidence type="ECO:0000313" key="1">
    <source>
        <dbReference type="EMBL" id="KAK0058323.1"/>
    </source>
</evidence>
<dbReference type="EMBL" id="JASAOG010000049">
    <property type="protein sequence ID" value="KAK0058323.1"/>
    <property type="molecule type" value="Genomic_DNA"/>
</dbReference>
<dbReference type="Proteomes" id="UP001233172">
    <property type="component" value="Unassembled WGS sequence"/>
</dbReference>
<name>A0AAD8FC08_BIOPF</name>
<comment type="caution">
    <text evidence="1">The sequence shown here is derived from an EMBL/GenBank/DDBJ whole genome shotgun (WGS) entry which is preliminary data.</text>
</comment>
<reference evidence="1" key="1">
    <citation type="journal article" date="2023" name="PLoS Negl. Trop. Dis.">
        <title>A genome sequence for Biomphalaria pfeifferi, the major vector snail for the human-infecting parasite Schistosoma mansoni.</title>
        <authorList>
            <person name="Bu L."/>
            <person name="Lu L."/>
            <person name="Laidemitt M.R."/>
            <person name="Zhang S.M."/>
            <person name="Mutuku M."/>
            <person name="Mkoji G."/>
            <person name="Steinauer M."/>
            <person name="Loker E.S."/>
        </authorList>
    </citation>
    <scope>NUCLEOTIDE SEQUENCE</scope>
    <source>
        <strain evidence="1">KasaAsao</strain>
    </source>
</reference>
<proteinExistence type="predicted"/>
<sequence length="105" mass="11536">MATCDTLGINTQQLPSGRLLAEVILIMSPSQLPLPVTPAQPKNLPCRPFRSLHPDLSQITFKNNCEVQALNERKCSHFGEDQRGGNSQVICCLSSGVLPFFRSAR</sequence>
<organism evidence="1 2">
    <name type="scientific">Biomphalaria pfeifferi</name>
    <name type="common">Bloodfluke planorb</name>
    <name type="synonym">Freshwater snail</name>
    <dbReference type="NCBI Taxonomy" id="112525"/>
    <lineage>
        <taxon>Eukaryota</taxon>
        <taxon>Metazoa</taxon>
        <taxon>Spiralia</taxon>
        <taxon>Lophotrochozoa</taxon>
        <taxon>Mollusca</taxon>
        <taxon>Gastropoda</taxon>
        <taxon>Heterobranchia</taxon>
        <taxon>Euthyneura</taxon>
        <taxon>Panpulmonata</taxon>
        <taxon>Hygrophila</taxon>
        <taxon>Lymnaeoidea</taxon>
        <taxon>Planorbidae</taxon>
        <taxon>Biomphalaria</taxon>
    </lineage>
</organism>
<evidence type="ECO:0000313" key="2">
    <source>
        <dbReference type="Proteomes" id="UP001233172"/>
    </source>
</evidence>
<keyword evidence="2" id="KW-1185">Reference proteome</keyword>
<reference evidence="1" key="2">
    <citation type="submission" date="2023-04" db="EMBL/GenBank/DDBJ databases">
        <authorList>
            <person name="Bu L."/>
            <person name="Lu L."/>
            <person name="Laidemitt M.R."/>
            <person name="Zhang S.M."/>
            <person name="Mutuku M."/>
            <person name="Mkoji G."/>
            <person name="Steinauer M."/>
            <person name="Loker E.S."/>
        </authorList>
    </citation>
    <scope>NUCLEOTIDE SEQUENCE</scope>
    <source>
        <strain evidence="1">KasaAsao</strain>
        <tissue evidence="1">Whole Snail</tissue>
    </source>
</reference>
<gene>
    <name evidence="1" type="ORF">Bpfe_012324</name>
</gene>